<feature type="compositionally biased region" description="Pro residues" evidence="1">
    <location>
        <begin position="298"/>
        <end position="311"/>
    </location>
</feature>
<proteinExistence type="predicted"/>
<dbReference type="OrthoDB" id="7870459at2"/>
<evidence type="ECO:0000256" key="1">
    <source>
        <dbReference type="SAM" id="MobiDB-lite"/>
    </source>
</evidence>
<feature type="region of interest" description="Disordered" evidence="1">
    <location>
        <begin position="257"/>
        <end position="326"/>
    </location>
</feature>
<sequence>MKPNFALTFSSEGLRLLQRAPTGWLLVGDVDYSAPDLAAGMAQLRAAAGRLSPEGVRTKLVLPNDQIKYLTVASTAKTEAEAEDDAAHALAGATPYALNELSFDWAMDDGQLFIAAVARDTLDEAEAFALEHDLGPVSFVALAEQSTFAGEPFFGVAKSARAEFGSADNVTRDLQPIHVVGRANIPEPEPEPAPMIEVVDDVPETPVDPAPPAPAKPKPVEAPKTEAKPPVEPAPKAPAAEPEAPAPVSFASVRAATPAPAPAGGKDAPKAPRKGKLTLTLPSAPDATPDPKPEPAKPAEPPKAAPKPQPAKPAKAKPAPFEPSVDVVGGKPRRLGLILTAILLIFMAGVALWASVFSDDGLAGLFGGAPEVQVASAPSPEAMTTATEEEMAEAADVEPAGDVTSGENAPPPSEAMLLPDPEPGLSREEAEQRYIATGIWQIAPDKPATPPALDSADAYLASIDPAINAVDAIALPDIGAQHDEPPSRRSNPAAAGTTYDVDQRGLVTATAEGALTPEGIKVFAGRPPLLPPRMPNRAEENQAVDPALSKLRPRPRPENLQEKTEREQLGGRTRTELALFRPRLRPEDVASEPQAETTTDDASTALAVASSLKPRLRPSSLASLANISRKSQPIVGGDDEEPEVTKAAPNLPSSASVARQATVKNAINLRELNLIGVYGKASDRRALVRLSNGRYKKVQVGDRIDGGQVAAISDTELRLVKNGRSVILKMPRG</sequence>
<evidence type="ECO:0000313" key="3">
    <source>
        <dbReference type="EMBL" id="THD72610.1"/>
    </source>
</evidence>
<keyword evidence="4" id="KW-1185">Reference proteome</keyword>
<name>A0A4S3M6C3_9RHOB</name>
<reference evidence="3 4" key="1">
    <citation type="submission" date="2019-04" db="EMBL/GenBank/DDBJ databases">
        <title>Draft genome sequence of Youngimonas vesicularis.</title>
        <authorList>
            <person name="Hameed A."/>
        </authorList>
    </citation>
    <scope>NUCLEOTIDE SEQUENCE [LARGE SCALE GENOMIC DNA]</scope>
    <source>
        <strain evidence="3 4">CC-AMW-E</strain>
    </source>
</reference>
<evidence type="ECO:0000313" key="4">
    <source>
        <dbReference type="Proteomes" id="UP000306113"/>
    </source>
</evidence>
<dbReference type="EMBL" id="SSMD01000007">
    <property type="protein sequence ID" value="THD72610.1"/>
    <property type="molecule type" value="Genomic_DNA"/>
</dbReference>
<evidence type="ECO:0008006" key="5">
    <source>
        <dbReference type="Google" id="ProtNLM"/>
    </source>
</evidence>
<keyword evidence="2" id="KW-1133">Transmembrane helix</keyword>
<gene>
    <name evidence="3" type="ORF">E7681_14370</name>
</gene>
<dbReference type="AlphaFoldDB" id="A0A4S3M6C3"/>
<feature type="compositionally biased region" description="Low complexity" evidence="1">
    <location>
        <begin position="257"/>
        <end position="266"/>
    </location>
</feature>
<dbReference type="Proteomes" id="UP000306113">
    <property type="component" value="Unassembled WGS sequence"/>
</dbReference>
<feature type="transmembrane region" description="Helical" evidence="2">
    <location>
        <begin position="335"/>
        <end position="356"/>
    </location>
</feature>
<evidence type="ECO:0000256" key="2">
    <source>
        <dbReference type="SAM" id="Phobius"/>
    </source>
</evidence>
<feature type="compositionally biased region" description="Basic and acidic residues" evidence="1">
    <location>
        <begin position="218"/>
        <end position="229"/>
    </location>
</feature>
<feature type="compositionally biased region" description="Pro residues" evidence="1">
    <location>
        <begin position="206"/>
        <end position="217"/>
    </location>
</feature>
<dbReference type="RefSeq" id="WP_136340008.1">
    <property type="nucleotide sequence ID" value="NZ_SSMD01000007.1"/>
</dbReference>
<feature type="region of interest" description="Disordered" evidence="1">
    <location>
        <begin position="526"/>
        <end position="603"/>
    </location>
</feature>
<feature type="region of interest" description="Disordered" evidence="1">
    <location>
        <begin position="202"/>
        <end position="245"/>
    </location>
</feature>
<protein>
    <recommendedName>
        <fullName evidence="5">Translation initiation factor 2</fullName>
    </recommendedName>
</protein>
<accession>A0A4S3M6C3</accession>
<dbReference type="PRINTS" id="PR01217">
    <property type="entry name" value="PRICHEXTENSN"/>
</dbReference>
<feature type="compositionally biased region" description="Basic and acidic residues" evidence="1">
    <location>
        <begin position="555"/>
        <end position="575"/>
    </location>
</feature>
<keyword evidence="2" id="KW-0812">Transmembrane</keyword>
<organism evidence="3 4">
    <name type="scientific">Thalassobius vesicularis</name>
    <dbReference type="NCBI Taxonomy" id="1294297"/>
    <lineage>
        <taxon>Bacteria</taxon>
        <taxon>Pseudomonadati</taxon>
        <taxon>Pseudomonadota</taxon>
        <taxon>Alphaproteobacteria</taxon>
        <taxon>Rhodobacterales</taxon>
        <taxon>Roseobacteraceae</taxon>
        <taxon>Thalassovita</taxon>
    </lineage>
</organism>
<keyword evidence="2" id="KW-0472">Membrane</keyword>
<comment type="caution">
    <text evidence="3">The sequence shown here is derived from an EMBL/GenBank/DDBJ whole genome shotgun (WGS) entry which is preliminary data.</text>
</comment>